<protein>
    <submittedName>
        <fullName evidence="3">Long-chain fatty acid--CoA ligase</fullName>
    </submittedName>
</protein>
<dbReference type="InterPro" id="IPR042099">
    <property type="entry name" value="ANL_N_sf"/>
</dbReference>
<proteinExistence type="predicted"/>
<dbReference type="Gene3D" id="3.40.50.12780">
    <property type="entry name" value="N-terminal domain of ligase-like"/>
    <property type="match status" value="1"/>
</dbReference>
<feature type="domain" description="AMP-binding enzyme C-terminal" evidence="2">
    <location>
        <begin position="457"/>
        <end position="532"/>
    </location>
</feature>
<dbReference type="Gene3D" id="3.30.300.30">
    <property type="match status" value="1"/>
</dbReference>
<keyword evidence="4" id="KW-1185">Reference proteome</keyword>
<dbReference type="Pfam" id="PF13193">
    <property type="entry name" value="AMP-binding_C"/>
    <property type="match status" value="1"/>
</dbReference>
<gene>
    <name evidence="3" type="ORF">LHJ74_05450</name>
</gene>
<dbReference type="GO" id="GO:0016874">
    <property type="term" value="F:ligase activity"/>
    <property type="evidence" value="ECO:0007669"/>
    <property type="project" value="UniProtKB-KW"/>
</dbReference>
<dbReference type="Pfam" id="PF00501">
    <property type="entry name" value="AMP-binding"/>
    <property type="match status" value="1"/>
</dbReference>
<accession>A0ABT2JNT6</accession>
<evidence type="ECO:0000259" key="1">
    <source>
        <dbReference type="Pfam" id="PF00501"/>
    </source>
</evidence>
<dbReference type="PANTHER" id="PTHR43767">
    <property type="entry name" value="LONG-CHAIN-FATTY-ACID--COA LIGASE"/>
    <property type="match status" value="1"/>
</dbReference>
<dbReference type="CDD" id="cd12119">
    <property type="entry name" value="ttLC_FACS_AlkK_like"/>
    <property type="match status" value="1"/>
</dbReference>
<feature type="domain" description="AMP-dependent synthetase/ligase" evidence="1">
    <location>
        <begin position="36"/>
        <end position="401"/>
    </location>
</feature>
<keyword evidence="3" id="KW-0436">Ligase</keyword>
<sequence length="552" mass="60160">MLSTMQDVPLIVSRILRHGSTIHGDAQVTTWTGDAEAPHRRSFAEIGDRAAQLAHALREELGVLPEERIGTLMWNNAEHVEAYFAVPSMGSVLHTLNLRLPSEQLVWIVGHAADRVILVNGSLLALLAPLLPQLHTVEHVVVVGPGDRALLDGCRPAVHEYEELLAGRPTAYEWPELDEREAAAMCYTSGTTGDPKGVVFSHRSIYLHAMQVNMGESMSLTDADTTLPVVPMFHVNAWGLPHATFMTGVGMLMPDRFLQPAPLAEMIETERPTHAAAVPTIWQGLLTELADKPRDISCLKTVTIGGSACPPALMKEFEERHGVRVCHAWGMTETSPLGTIAREPGSALTPEEAWPYRLTQGRFPASVEARLAGPDGELMPWDGESAGELEVRGPWIAGAYYGGEGAEPVRPEDKFSPDGWLRTGDVGVITREGFLTLTDRAKDVIKSGGEWISSVALENHLMAHEAIAEAAVVAVPDGKWGERPLAAVVLAEDAGAVTYQELRAFLGERVARWQLPERWARIEEVPKTSVGKFDKKVIRARYAAGALDVTML</sequence>
<evidence type="ECO:0000259" key="2">
    <source>
        <dbReference type="Pfam" id="PF13193"/>
    </source>
</evidence>
<name>A0ABT2JNT6_9ACTN</name>
<dbReference type="NCBIfam" id="NF004837">
    <property type="entry name" value="PRK06187.1"/>
    <property type="match status" value="1"/>
</dbReference>
<dbReference type="PANTHER" id="PTHR43767:SF11">
    <property type="entry name" value="MEDIUM-CHAIN-FATTY-ACID--COA LIGASE"/>
    <property type="match status" value="1"/>
</dbReference>
<evidence type="ECO:0000313" key="4">
    <source>
        <dbReference type="Proteomes" id="UP001156389"/>
    </source>
</evidence>
<dbReference type="InterPro" id="IPR000873">
    <property type="entry name" value="AMP-dep_synth/lig_dom"/>
</dbReference>
<dbReference type="InterPro" id="IPR025110">
    <property type="entry name" value="AMP-bd_C"/>
</dbReference>
<dbReference type="InterPro" id="IPR020845">
    <property type="entry name" value="AMP-binding_CS"/>
</dbReference>
<dbReference type="RefSeq" id="WP_260216358.1">
    <property type="nucleotide sequence ID" value="NZ_JAJAGO010000002.1"/>
</dbReference>
<evidence type="ECO:0000313" key="3">
    <source>
        <dbReference type="EMBL" id="MCT2589383.1"/>
    </source>
</evidence>
<reference evidence="3 4" key="1">
    <citation type="submission" date="2021-10" db="EMBL/GenBank/DDBJ databases">
        <title>Streptomyces gossypii sp. nov., isolated from soil collected from cotton field.</title>
        <authorList>
            <person name="Ge X."/>
            <person name="Chen X."/>
            <person name="Liu W."/>
        </authorList>
    </citation>
    <scope>NUCLEOTIDE SEQUENCE [LARGE SCALE GENOMIC DNA]</scope>
    <source>
        <strain evidence="3 4">N2-109</strain>
    </source>
</reference>
<dbReference type="Proteomes" id="UP001156389">
    <property type="component" value="Unassembled WGS sequence"/>
</dbReference>
<dbReference type="SUPFAM" id="SSF56801">
    <property type="entry name" value="Acetyl-CoA synthetase-like"/>
    <property type="match status" value="1"/>
</dbReference>
<comment type="caution">
    <text evidence="3">The sequence shown here is derived from an EMBL/GenBank/DDBJ whole genome shotgun (WGS) entry which is preliminary data.</text>
</comment>
<dbReference type="EMBL" id="JAJAGO010000002">
    <property type="protein sequence ID" value="MCT2589383.1"/>
    <property type="molecule type" value="Genomic_DNA"/>
</dbReference>
<dbReference type="PROSITE" id="PS00455">
    <property type="entry name" value="AMP_BINDING"/>
    <property type="match status" value="1"/>
</dbReference>
<organism evidence="3 4">
    <name type="scientific">Streptomyces gossypii</name>
    <dbReference type="NCBI Taxonomy" id="2883101"/>
    <lineage>
        <taxon>Bacteria</taxon>
        <taxon>Bacillati</taxon>
        <taxon>Actinomycetota</taxon>
        <taxon>Actinomycetes</taxon>
        <taxon>Kitasatosporales</taxon>
        <taxon>Streptomycetaceae</taxon>
        <taxon>Streptomyces</taxon>
    </lineage>
</organism>
<dbReference type="InterPro" id="IPR050237">
    <property type="entry name" value="ATP-dep_AMP-bd_enzyme"/>
</dbReference>
<dbReference type="InterPro" id="IPR045851">
    <property type="entry name" value="AMP-bd_C_sf"/>
</dbReference>